<dbReference type="RefSeq" id="WP_189477720.1">
    <property type="nucleotide sequence ID" value="NZ_BMYM01000002.1"/>
</dbReference>
<evidence type="ECO:0000256" key="6">
    <source>
        <dbReference type="ARBA" id="ARBA00022741"/>
    </source>
</evidence>
<feature type="domain" description="YrdC-like" evidence="10">
    <location>
        <begin position="4"/>
        <end position="185"/>
    </location>
</feature>
<dbReference type="EMBL" id="BMYM01000002">
    <property type="protein sequence ID" value="GHD34615.1"/>
    <property type="molecule type" value="Genomic_DNA"/>
</dbReference>
<keyword evidence="7 9" id="KW-0067">ATP-binding</keyword>
<evidence type="ECO:0000256" key="9">
    <source>
        <dbReference type="HAMAP-Rule" id="MF_01852"/>
    </source>
</evidence>
<evidence type="ECO:0000259" key="10">
    <source>
        <dbReference type="PROSITE" id="PS51163"/>
    </source>
</evidence>
<dbReference type="GO" id="GO:0061710">
    <property type="term" value="F:L-threonylcarbamoyladenylate synthase"/>
    <property type="evidence" value="ECO:0007669"/>
    <property type="project" value="UniProtKB-EC"/>
</dbReference>
<keyword evidence="12" id="KW-1185">Reference proteome</keyword>
<evidence type="ECO:0000256" key="7">
    <source>
        <dbReference type="ARBA" id="ARBA00022840"/>
    </source>
</evidence>
<dbReference type="InterPro" id="IPR006070">
    <property type="entry name" value="Sua5-like_dom"/>
</dbReference>
<comment type="catalytic activity">
    <reaction evidence="8 9">
        <text>L-threonine + hydrogencarbonate + ATP = L-threonylcarbamoyladenylate + diphosphate + H2O</text>
        <dbReference type="Rhea" id="RHEA:36407"/>
        <dbReference type="ChEBI" id="CHEBI:15377"/>
        <dbReference type="ChEBI" id="CHEBI:17544"/>
        <dbReference type="ChEBI" id="CHEBI:30616"/>
        <dbReference type="ChEBI" id="CHEBI:33019"/>
        <dbReference type="ChEBI" id="CHEBI:57926"/>
        <dbReference type="ChEBI" id="CHEBI:73682"/>
        <dbReference type="EC" id="2.7.7.87"/>
    </reaction>
</comment>
<accession>A0A918XJ19</accession>
<dbReference type="PROSITE" id="PS51163">
    <property type="entry name" value="YRDC"/>
    <property type="match status" value="1"/>
</dbReference>
<dbReference type="GO" id="GO:0005524">
    <property type="term" value="F:ATP binding"/>
    <property type="evidence" value="ECO:0007669"/>
    <property type="project" value="UniProtKB-UniRule"/>
</dbReference>
<keyword evidence="5 9" id="KW-0548">Nucleotidyltransferase</keyword>
<protein>
    <recommendedName>
        <fullName evidence="9">Threonylcarbamoyl-AMP synthase</fullName>
        <shortName evidence="9">TC-AMP synthase</shortName>
        <ecNumber evidence="9">2.7.7.87</ecNumber>
    </recommendedName>
    <alternativeName>
        <fullName evidence="9">L-threonylcarbamoyladenylate synthase</fullName>
    </alternativeName>
    <alternativeName>
        <fullName evidence="9">t(6)A37 threonylcarbamoyladenosine biosynthesis protein TsaC</fullName>
    </alternativeName>
    <alternativeName>
        <fullName evidence="9">tRNA threonylcarbamoyladenosine biosynthesis protein TsaC</fullName>
    </alternativeName>
</protein>
<evidence type="ECO:0000256" key="5">
    <source>
        <dbReference type="ARBA" id="ARBA00022695"/>
    </source>
</evidence>
<comment type="similarity">
    <text evidence="9">Belongs to the SUA5 family. TsaC subfamily.</text>
</comment>
<dbReference type="PANTHER" id="PTHR17490:SF18">
    <property type="entry name" value="THREONYLCARBAMOYL-AMP SYNTHASE"/>
    <property type="match status" value="1"/>
</dbReference>
<gene>
    <name evidence="9 11" type="primary">tsaC</name>
    <name evidence="11" type="ORF">GCM10007053_20610</name>
</gene>
<dbReference type="GO" id="GO:0006450">
    <property type="term" value="P:regulation of translational fidelity"/>
    <property type="evidence" value="ECO:0007669"/>
    <property type="project" value="TreeGrafter"/>
</dbReference>
<dbReference type="EC" id="2.7.7.87" evidence="9"/>
<reference evidence="11" key="2">
    <citation type="submission" date="2020-09" db="EMBL/GenBank/DDBJ databases">
        <authorList>
            <person name="Sun Q."/>
            <person name="Kim S."/>
        </authorList>
    </citation>
    <scope>NUCLEOTIDE SEQUENCE</scope>
    <source>
        <strain evidence="11">KCTC 23430</strain>
    </source>
</reference>
<dbReference type="SUPFAM" id="SSF55821">
    <property type="entry name" value="YrdC/RibB"/>
    <property type="match status" value="1"/>
</dbReference>
<dbReference type="NCBIfam" id="TIGR00057">
    <property type="entry name" value="L-threonylcarbamoyladenylate synthase"/>
    <property type="match status" value="1"/>
</dbReference>
<dbReference type="FunFam" id="3.90.870.10:FF:000004">
    <property type="entry name" value="Threonylcarbamoyl-AMP synthase"/>
    <property type="match status" value="1"/>
</dbReference>
<keyword evidence="3 9" id="KW-0808">Transferase</keyword>
<reference evidence="11" key="1">
    <citation type="journal article" date="2014" name="Int. J. Syst. Evol. Microbiol.">
        <title>Complete genome sequence of Corynebacterium casei LMG S-19264T (=DSM 44701T), isolated from a smear-ripened cheese.</title>
        <authorList>
            <consortium name="US DOE Joint Genome Institute (JGI-PGF)"/>
            <person name="Walter F."/>
            <person name="Albersmeier A."/>
            <person name="Kalinowski J."/>
            <person name="Ruckert C."/>
        </authorList>
    </citation>
    <scope>NUCLEOTIDE SEQUENCE</scope>
    <source>
        <strain evidence="11">KCTC 23430</strain>
    </source>
</reference>
<evidence type="ECO:0000256" key="3">
    <source>
        <dbReference type="ARBA" id="ARBA00022679"/>
    </source>
</evidence>
<dbReference type="GO" id="GO:0003725">
    <property type="term" value="F:double-stranded RNA binding"/>
    <property type="evidence" value="ECO:0007669"/>
    <property type="project" value="InterPro"/>
</dbReference>
<evidence type="ECO:0000256" key="4">
    <source>
        <dbReference type="ARBA" id="ARBA00022694"/>
    </source>
</evidence>
<keyword evidence="2 9" id="KW-0963">Cytoplasm</keyword>
<dbReference type="InterPro" id="IPR050156">
    <property type="entry name" value="TC-AMP_synthase_SUA5"/>
</dbReference>
<dbReference type="GO" id="GO:0005737">
    <property type="term" value="C:cytoplasm"/>
    <property type="evidence" value="ECO:0007669"/>
    <property type="project" value="UniProtKB-SubCell"/>
</dbReference>
<name>A0A918XJ19_9GAMM</name>
<evidence type="ECO:0000256" key="2">
    <source>
        <dbReference type="ARBA" id="ARBA00022490"/>
    </source>
</evidence>
<evidence type="ECO:0000256" key="8">
    <source>
        <dbReference type="ARBA" id="ARBA00048366"/>
    </source>
</evidence>
<dbReference type="InterPro" id="IPR023535">
    <property type="entry name" value="TC-AMP_synthase"/>
</dbReference>
<dbReference type="InterPro" id="IPR017945">
    <property type="entry name" value="DHBP_synth_RibB-like_a/b_dom"/>
</dbReference>
<comment type="function">
    <text evidence="9">Required for the formation of a threonylcarbamoyl group on adenosine at position 37 (t(6)A37) in tRNAs that read codons beginning with adenine. Catalyzes the conversion of L-threonine, HCO(3)(-)/CO(2) and ATP to give threonylcarbamoyl-AMP (TC-AMP) as the acyladenylate intermediate, with the release of diphosphate.</text>
</comment>
<comment type="caution">
    <text evidence="11">The sequence shown here is derived from an EMBL/GenBank/DDBJ whole genome shotgun (WGS) entry which is preliminary data.</text>
</comment>
<dbReference type="AlphaFoldDB" id="A0A918XJ19"/>
<evidence type="ECO:0000256" key="1">
    <source>
        <dbReference type="ARBA" id="ARBA00004496"/>
    </source>
</evidence>
<organism evidence="11 12">
    <name type="scientific">Parahalioglobus pacificus</name>
    <dbReference type="NCBI Taxonomy" id="930806"/>
    <lineage>
        <taxon>Bacteria</taxon>
        <taxon>Pseudomonadati</taxon>
        <taxon>Pseudomonadota</taxon>
        <taxon>Gammaproteobacteria</taxon>
        <taxon>Cellvibrionales</taxon>
        <taxon>Halieaceae</taxon>
        <taxon>Parahalioglobus</taxon>
    </lineage>
</organism>
<keyword evidence="4 9" id="KW-0819">tRNA processing</keyword>
<dbReference type="Pfam" id="PF01300">
    <property type="entry name" value="Sua5_yciO_yrdC"/>
    <property type="match status" value="1"/>
</dbReference>
<dbReference type="Proteomes" id="UP000644693">
    <property type="component" value="Unassembled WGS sequence"/>
</dbReference>
<sequence>MQTTFRVQSVADILGLGGVVACPTEAVWGLSCNPLDAEAVLRLLELKQRPVEKGLIIVAADIGQLEGLLAGITPAQRKKLEASWPGPNTWLVPHQGRIPQWVSGQHDTVAVRVSSHPVVQALCQAWGAPLISTSANPAGKQAPRRRFQVVRYFGGTLDAIAPGETGPGTRPSVIRDLATDRVIRA</sequence>
<dbReference type="Gene3D" id="3.90.870.10">
    <property type="entry name" value="DHBP synthase"/>
    <property type="match status" value="1"/>
</dbReference>
<evidence type="ECO:0000313" key="11">
    <source>
        <dbReference type="EMBL" id="GHD34615.1"/>
    </source>
</evidence>
<dbReference type="HAMAP" id="MF_01852">
    <property type="entry name" value="TsaC"/>
    <property type="match status" value="1"/>
</dbReference>
<dbReference type="GO" id="GO:0002949">
    <property type="term" value="P:tRNA threonylcarbamoyladenosine modification"/>
    <property type="evidence" value="ECO:0007669"/>
    <property type="project" value="UniProtKB-UniRule"/>
</dbReference>
<evidence type="ECO:0000313" key="12">
    <source>
        <dbReference type="Proteomes" id="UP000644693"/>
    </source>
</evidence>
<keyword evidence="6 9" id="KW-0547">Nucleotide-binding</keyword>
<comment type="subcellular location">
    <subcellularLocation>
        <location evidence="1 9">Cytoplasm</location>
    </subcellularLocation>
</comment>
<dbReference type="GO" id="GO:0000049">
    <property type="term" value="F:tRNA binding"/>
    <property type="evidence" value="ECO:0007669"/>
    <property type="project" value="TreeGrafter"/>
</dbReference>
<dbReference type="PANTHER" id="PTHR17490">
    <property type="entry name" value="SUA5"/>
    <property type="match status" value="1"/>
</dbReference>
<proteinExistence type="inferred from homology"/>